<evidence type="ECO:0000256" key="7">
    <source>
        <dbReference type="SAM" id="Phobius"/>
    </source>
</evidence>
<dbReference type="EMBL" id="JACKTI010000024">
    <property type="protein sequence ID" value="MCV7023162.1"/>
    <property type="molecule type" value="Genomic_DNA"/>
</dbReference>
<comment type="caution">
    <text evidence="10">The sequence shown here is derived from an EMBL/GenBank/DDBJ whole genome shotgun (WGS) entry which is preliminary data.</text>
</comment>
<reference evidence="10" key="3">
    <citation type="journal article" date="2022" name="BMC Genomics">
        <title>Comparative genome analysis of mycobacteria focusing on tRNA and non-coding RNA.</title>
        <authorList>
            <person name="Behra P.R.K."/>
            <person name="Pettersson B.M.F."/>
            <person name="Ramesh M."/>
            <person name="Das S."/>
            <person name="Dasgupta S."/>
            <person name="Kirsebom L.A."/>
        </authorList>
    </citation>
    <scope>NUCLEOTIDE SEQUENCE</scope>
    <source>
        <strain evidence="10">DSM 44203</strain>
    </source>
</reference>
<gene>
    <name evidence="10" type="primary">eccE</name>
    <name evidence="10" type="ORF">H7I77_07310</name>
    <name evidence="9" type="ORF">RMCN_3876</name>
</gene>
<keyword evidence="6 7" id="KW-0472">Membrane</keyword>
<keyword evidence="4 7" id="KW-0812">Transmembrane</keyword>
<evidence type="ECO:0000313" key="12">
    <source>
        <dbReference type="Proteomes" id="UP001207528"/>
    </source>
</evidence>
<dbReference type="InterPro" id="IPR050051">
    <property type="entry name" value="EccE_dom"/>
</dbReference>
<sequence>MTVRIALASVAVVLAAMAYPWETTTDWWIFGIAVAVVVVVFAWWRGQFVTNMFGRRLAVFRRNHSTPKPQSAKQATVVLRVEDPSGLGVPLALVASYVERFGVRSEKVRVTNRDVDGSRTTWISLTLDAEANLVALQARSPELPLRETAEIAGRRLADHLREAGLDAVPVDDSDAPLIGKGREKWRGVHDEDGFVSAYGIPVDERLGELLDEVRSQSSETWTAVEFSGSAAHPTVAAVCAFRTPEPVRGAPVSGLAPHRGVQRPLLTALDPKAVGRFDLPAKPVTVDQLSRIDWPAGNQAELSRT</sequence>
<keyword evidence="3" id="KW-1003">Cell membrane</keyword>
<comment type="similarity">
    <text evidence="2">Belongs to the EccE family.</text>
</comment>
<evidence type="ECO:0000256" key="6">
    <source>
        <dbReference type="ARBA" id="ARBA00023136"/>
    </source>
</evidence>
<reference evidence="10" key="2">
    <citation type="submission" date="2020-07" db="EMBL/GenBank/DDBJ databases">
        <authorList>
            <person name="Pettersson B.M.F."/>
            <person name="Behra P.R.K."/>
            <person name="Ramesh M."/>
            <person name="Das S."/>
            <person name="Dasgupta S."/>
            <person name="Kirsebom L.A."/>
        </authorList>
    </citation>
    <scope>NUCLEOTIDE SEQUENCE</scope>
    <source>
        <strain evidence="10">DSM 44203</strain>
    </source>
</reference>
<evidence type="ECO:0000256" key="1">
    <source>
        <dbReference type="ARBA" id="ARBA00004236"/>
    </source>
</evidence>
<evidence type="ECO:0000256" key="5">
    <source>
        <dbReference type="ARBA" id="ARBA00022989"/>
    </source>
</evidence>
<evidence type="ECO:0000313" key="11">
    <source>
        <dbReference type="Proteomes" id="UP000069773"/>
    </source>
</evidence>
<dbReference type="InterPro" id="IPR021368">
    <property type="entry name" value="T7SS_EccE"/>
</dbReference>
<name>A0AAW5SHB7_MYCNV</name>
<evidence type="ECO:0000313" key="9">
    <source>
        <dbReference type="EMBL" id="GAT10743.1"/>
    </source>
</evidence>
<feature type="transmembrane region" description="Helical" evidence="7">
    <location>
        <begin position="28"/>
        <end position="46"/>
    </location>
</feature>
<dbReference type="AlphaFoldDB" id="A0AAW5SHB7"/>
<feature type="domain" description="Type VII secretion system protein EccE" evidence="8">
    <location>
        <begin position="118"/>
        <end position="198"/>
    </location>
</feature>
<dbReference type="Proteomes" id="UP000069773">
    <property type="component" value="Unassembled WGS sequence"/>
</dbReference>
<proteinExistence type="inferred from homology"/>
<dbReference type="RefSeq" id="WP_064413986.1">
    <property type="nucleotide sequence ID" value="NZ_BCTA01000052.1"/>
</dbReference>
<organism evidence="10 12">
    <name type="scientific">Mycolicibacterium novocastrense</name>
    <name type="common">Mycobacterium novocastrense</name>
    <dbReference type="NCBI Taxonomy" id="59813"/>
    <lineage>
        <taxon>Bacteria</taxon>
        <taxon>Bacillati</taxon>
        <taxon>Actinomycetota</taxon>
        <taxon>Actinomycetes</taxon>
        <taxon>Mycobacteriales</taxon>
        <taxon>Mycobacteriaceae</taxon>
        <taxon>Mycolicibacterium</taxon>
    </lineage>
</organism>
<dbReference type="GO" id="GO:0005886">
    <property type="term" value="C:plasma membrane"/>
    <property type="evidence" value="ECO:0007669"/>
    <property type="project" value="UniProtKB-SubCell"/>
</dbReference>
<dbReference type="NCBIfam" id="TIGR03923">
    <property type="entry name" value="T7SS_EccE"/>
    <property type="match status" value="1"/>
</dbReference>
<dbReference type="Pfam" id="PF11203">
    <property type="entry name" value="EccE"/>
    <property type="match status" value="1"/>
</dbReference>
<comment type="subcellular location">
    <subcellularLocation>
        <location evidence="1">Cell membrane</location>
    </subcellularLocation>
</comment>
<evidence type="ECO:0000313" key="10">
    <source>
        <dbReference type="EMBL" id="MCV7023162.1"/>
    </source>
</evidence>
<protein>
    <submittedName>
        <fullName evidence="10">Type VII secretion protein EccE</fullName>
    </submittedName>
</protein>
<evidence type="ECO:0000259" key="8">
    <source>
        <dbReference type="Pfam" id="PF11203"/>
    </source>
</evidence>
<evidence type="ECO:0000256" key="4">
    <source>
        <dbReference type="ARBA" id="ARBA00022692"/>
    </source>
</evidence>
<keyword evidence="11" id="KW-1185">Reference proteome</keyword>
<dbReference type="Proteomes" id="UP001207528">
    <property type="component" value="Unassembled WGS sequence"/>
</dbReference>
<evidence type="ECO:0000256" key="2">
    <source>
        <dbReference type="ARBA" id="ARBA00007759"/>
    </source>
</evidence>
<dbReference type="EMBL" id="BCTA01000052">
    <property type="protein sequence ID" value="GAT10743.1"/>
    <property type="molecule type" value="Genomic_DNA"/>
</dbReference>
<keyword evidence="5 7" id="KW-1133">Transmembrane helix</keyword>
<accession>A0AAW5SHB7</accession>
<reference evidence="9 11" key="1">
    <citation type="journal article" date="2016" name="Genome Announc.">
        <title>Draft Genome Sequences of Five Rapidly Growing Mycobacterium Species, M. thermoresistibile, M. fortuitum subsp. acetamidolyticum, M. canariasense, M. brisbanense, and M. novocastrense.</title>
        <authorList>
            <person name="Katahira K."/>
            <person name="Ogura Y."/>
            <person name="Gotoh Y."/>
            <person name="Hayashi T."/>
        </authorList>
    </citation>
    <scope>NUCLEOTIDE SEQUENCE [LARGE SCALE GENOMIC DNA]</scope>
    <source>
        <strain evidence="9 11">JCM18114</strain>
    </source>
</reference>
<evidence type="ECO:0000256" key="3">
    <source>
        <dbReference type="ARBA" id="ARBA00022475"/>
    </source>
</evidence>